<feature type="compositionally biased region" description="Basic and acidic residues" evidence="1">
    <location>
        <begin position="8"/>
        <end position="33"/>
    </location>
</feature>
<dbReference type="Proteomes" id="UP000503117">
    <property type="component" value="Chromosome"/>
</dbReference>
<feature type="region of interest" description="Disordered" evidence="1">
    <location>
        <begin position="1"/>
        <end position="56"/>
    </location>
</feature>
<reference evidence="2 3" key="1">
    <citation type="submission" date="2020-04" db="EMBL/GenBank/DDBJ databases">
        <title>Genome sequencing of novel species.</title>
        <authorList>
            <person name="Heo J."/>
            <person name="Kim S.-J."/>
            <person name="Kim J.-S."/>
            <person name="Hong S.-B."/>
            <person name="Kwon S.-W."/>
        </authorList>
    </citation>
    <scope>NUCLEOTIDE SEQUENCE [LARGE SCALE GENOMIC DNA]</scope>
    <source>
        <strain evidence="2 3">AF9R3</strain>
    </source>
</reference>
<gene>
    <name evidence="2" type="ORF">HH213_06230</name>
</gene>
<keyword evidence="3" id="KW-1185">Reference proteome</keyword>
<evidence type="ECO:0000313" key="2">
    <source>
        <dbReference type="EMBL" id="QJD89735.1"/>
    </source>
</evidence>
<accession>A0ABX6M657</accession>
<protein>
    <submittedName>
        <fullName evidence="2">Uncharacterized protein</fullName>
    </submittedName>
</protein>
<evidence type="ECO:0000256" key="1">
    <source>
        <dbReference type="SAM" id="MobiDB-lite"/>
    </source>
</evidence>
<dbReference type="RefSeq" id="WP_169111479.1">
    <property type="nucleotide sequence ID" value="NZ_CP051684.1"/>
</dbReference>
<organism evidence="2 3">
    <name type="scientific">Duganella dendranthematis</name>
    <dbReference type="NCBI Taxonomy" id="2728021"/>
    <lineage>
        <taxon>Bacteria</taxon>
        <taxon>Pseudomonadati</taxon>
        <taxon>Pseudomonadota</taxon>
        <taxon>Betaproteobacteria</taxon>
        <taxon>Burkholderiales</taxon>
        <taxon>Oxalobacteraceae</taxon>
        <taxon>Telluria group</taxon>
        <taxon>Duganella</taxon>
    </lineage>
</organism>
<evidence type="ECO:0000313" key="3">
    <source>
        <dbReference type="Proteomes" id="UP000503117"/>
    </source>
</evidence>
<sequence length="56" mass="6479">MAKTNFAYEKRQRELEKKKKQEEKNRRKAELKNNPDLAQEGEEDVAEGEASTPGTE</sequence>
<proteinExistence type="predicted"/>
<dbReference type="EMBL" id="CP051684">
    <property type="protein sequence ID" value="QJD89735.1"/>
    <property type="molecule type" value="Genomic_DNA"/>
</dbReference>
<name>A0ABX6M657_9BURK</name>